<accession>A0A2K8SMU0</accession>
<dbReference type="RefSeq" id="WP_100898513.1">
    <property type="nucleotide sequence ID" value="NZ_CAWNNC010000001.1"/>
</dbReference>
<name>A0A2K8SMU0_9NOSO</name>
<organism evidence="1 2">
    <name type="scientific">Nostoc flagelliforme CCNUN1</name>
    <dbReference type="NCBI Taxonomy" id="2038116"/>
    <lineage>
        <taxon>Bacteria</taxon>
        <taxon>Bacillati</taxon>
        <taxon>Cyanobacteriota</taxon>
        <taxon>Cyanophyceae</taxon>
        <taxon>Nostocales</taxon>
        <taxon>Nostocaceae</taxon>
        <taxon>Nostoc</taxon>
    </lineage>
</organism>
<gene>
    <name evidence="1" type="ORF">COO91_02544</name>
</gene>
<reference evidence="1 2" key="1">
    <citation type="submission" date="2017-11" db="EMBL/GenBank/DDBJ databases">
        <title>Complete genome of a free-living desiccation-tolerant cyanobacterium and its photosynthetic adaptation to extreme terrestrial habitat.</title>
        <authorList>
            <person name="Shang J."/>
        </authorList>
    </citation>
    <scope>NUCLEOTIDE SEQUENCE [LARGE SCALE GENOMIC DNA]</scope>
    <source>
        <strain evidence="1 2">CCNUN1</strain>
    </source>
</reference>
<dbReference type="AlphaFoldDB" id="A0A2K8SMU0"/>
<sequence length="110" mass="12009">MDGNEVLGLVLVKMATSPVKADRDAIARIERECKADILKITTSLENSRIIAQSLNRHEQGKELKILATGLFWSGVIGIATMFVRPSYVWCGVSLGFVSGIAGRVMEPFKS</sequence>
<proteinExistence type="predicted"/>
<keyword evidence="2" id="KW-1185">Reference proteome</keyword>
<dbReference type="OrthoDB" id="487322at2"/>
<dbReference type="KEGG" id="nfl:COO91_02544"/>
<evidence type="ECO:0000313" key="2">
    <source>
        <dbReference type="Proteomes" id="UP000232003"/>
    </source>
</evidence>
<dbReference type="Proteomes" id="UP000232003">
    <property type="component" value="Chromosome"/>
</dbReference>
<evidence type="ECO:0000313" key="1">
    <source>
        <dbReference type="EMBL" id="AUB36623.1"/>
    </source>
</evidence>
<dbReference type="EMBL" id="CP024785">
    <property type="protein sequence ID" value="AUB36623.1"/>
    <property type="molecule type" value="Genomic_DNA"/>
</dbReference>
<protein>
    <submittedName>
        <fullName evidence="1">Uncharacterized protein</fullName>
    </submittedName>
</protein>